<feature type="domain" description="BMC" evidence="2">
    <location>
        <begin position="96"/>
        <end position="180"/>
    </location>
</feature>
<proteinExistence type="inferred from homology"/>
<dbReference type="PANTHER" id="PTHR33941:SF11">
    <property type="entry name" value="BACTERIAL MICROCOMPARTMENT SHELL PROTEIN PDUJ"/>
    <property type="match status" value="1"/>
</dbReference>
<dbReference type="PIRSF" id="PIRSF034834">
    <property type="entry name" value="PduT"/>
    <property type="match status" value="1"/>
</dbReference>
<evidence type="ECO:0000256" key="1">
    <source>
        <dbReference type="PROSITE-ProRule" id="PRU01278"/>
    </source>
</evidence>
<dbReference type="Proteomes" id="UP000736583">
    <property type="component" value="Unassembled WGS sequence"/>
</dbReference>
<comment type="caution">
    <text evidence="3">The sequence shown here is derived from an EMBL/GenBank/DDBJ whole genome shotgun (WGS) entry which is preliminary data.</text>
</comment>
<sequence>MKKALGILEFSSISKGIEVSDVLLKASFVEVEILKHICPGKFLTIISGETEEVKEAIEKAKGKEEKKLVEGTVITNASYEMLNALKKRPTIINFNAIGIMEFNTMASALIALDIALKSSDVQLVKLVLGNGIAGKAYFIINGSVSSVEEGIGASKAHVSPNKIIHSAVIPSPSEFLLKNL</sequence>
<dbReference type="InterPro" id="IPR044872">
    <property type="entry name" value="CcmK/CsoS1_BMC"/>
</dbReference>
<dbReference type="RefSeq" id="WP_216456833.1">
    <property type="nucleotide sequence ID" value="NZ_JAHLQL010000002.1"/>
</dbReference>
<dbReference type="InterPro" id="IPR050575">
    <property type="entry name" value="BMC_shell"/>
</dbReference>
<dbReference type="CDD" id="cd07054">
    <property type="entry name" value="BMC_PduT_repeat2"/>
    <property type="match status" value="1"/>
</dbReference>
<dbReference type="CDD" id="cd07053">
    <property type="entry name" value="BMC_PduT_repeat1"/>
    <property type="match status" value="1"/>
</dbReference>
<name>A0ABS6F0Z0_9CLOT</name>
<comment type="similarity">
    <text evidence="1">Belongs to the bacterial microcompartments protein family.</text>
</comment>
<reference evidence="3 4" key="1">
    <citation type="submission" date="2021-06" db="EMBL/GenBank/DDBJ databases">
        <authorList>
            <person name="Sun Q."/>
            <person name="Li D."/>
        </authorList>
    </citation>
    <scope>NUCLEOTIDE SEQUENCE [LARGE SCALE GENOMIC DNA]</scope>
    <source>
        <strain evidence="3 4">MSJ-4</strain>
    </source>
</reference>
<dbReference type="InterPro" id="IPR000249">
    <property type="entry name" value="BMC_dom"/>
</dbReference>
<keyword evidence="4" id="KW-1185">Reference proteome</keyword>
<evidence type="ECO:0000259" key="2">
    <source>
        <dbReference type="PROSITE" id="PS51930"/>
    </source>
</evidence>
<accession>A0ABS6F0Z0</accession>
<dbReference type="PANTHER" id="PTHR33941">
    <property type="entry name" value="PROPANEDIOL UTILIZATION PROTEIN PDUA"/>
    <property type="match status" value="1"/>
</dbReference>
<dbReference type="EMBL" id="JAHLQL010000002">
    <property type="protein sequence ID" value="MBU5591918.1"/>
    <property type="molecule type" value="Genomic_DNA"/>
</dbReference>
<evidence type="ECO:0000313" key="3">
    <source>
        <dbReference type="EMBL" id="MBU5591918.1"/>
    </source>
</evidence>
<protein>
    <submittedName>
        <fullName evidence="3">BMC domain-containing protein</fullName>
    </submittedName>
</protein>
<dbReference type="PROSITE" id="PS51930">
    <property type="entry name" value="BMC_2"/>
    <property type="match status" value="1"/>
</dbReference>
<evidence type="ECO:0000313" key="4">
    <source>
        <dbReference type="Proteomes" id="UP000736583"/>
    </source>
</evidence>
<organism evidence="3 4">
    <name type="scientific">Clostridium simiarum</name>
    <dbReference type="NCBI Taxonomy" id="2841506"/>
    <lineage>
        <taxon>Bacteria</taxon>
        <taxon>Bacillati</taxon>
        <taxon>Bacillota</taxon>
        <taxon>Clostridia</taxon>
        <taxon>Eubacteriales</taxon>
        <taxon>Clostridiaceae</taxon>
        <taxon>Clostridium</taxon>
    </lineage>
</organism>
<dbReference type="Pfam" id="PF00936">
    <property type="entry name" value="BMC"/>
    <property type="match status" value="2"/>
</dbReference>
<gene>
    <name evidence="3" type="ORF">KQI89_09075</name>
</gene>
<dbReference type="SMART" id="SM00877">
    <property type="entry name" value="BMC"/>
    <property type="match status" value="2"/>
</dbReference>
<dbReference type="InterPro" id="IPR011238">
    <property type="entry name" value="Micro_shell_prot_PduT"/>
</dbReference>